<proteinExistence type="predicted"/>
<keyword evidence="2" id="KW-1185">Reference proteome</keyword>
<dbReference type="GeneID" id="36623855"/>
<dbReference type="RefSeq" id="XP_024773895.1">
    <property type="nucleotide sequence ID" value="XM_024915288.1"/>
</dbReference>
<evidence type="ECO:0000313" key="1">
    <source>
        <dbReference type="EMBL" id="PTB54218.1"/>
    </source>
</evidence>
<dbReference type="EMBL" id="KZ679681">
    <property type="protein sequence ID" value="PTB54218.1"/>
    <property type="molecule type" value="Genomic_DNA"/>
</dbReference>
<accession>A0A2T4ABC5</accession>
<protein>
    <submittedName>
        <fullName evidence="1">Uncharacterized protein</fullName>
    </submittedName>
</protein>
<gene>
    <name evidence="1" type="ORF">M431DRAFT_452682</name>
</gene>
<dbReference type="Proteomes" id="UP000241690">
    <property type="component" value="Unassembled WGS sequence"/>
</dbReference>
<sequence length="63" mass="6506">MPPDVLLLNKASTAFRAFPPIISGSHHTLSCCPPPNLRVTAHATAACCLCEGTEAASALLCLT</sequence>
<name>A0A2T4ABC5_TRIHA</name>
<evidence type="ECO:0000313" key="2">
    <source>
        <dbReference type="Proteomes" id="UP000241690"/>
    </source>
</evidence>
<reference evidence="1 2" key="1">
    <citation type="submission" date="2016-07" db="EMBL/GenBank/DDBJ databases">
        <title>Multiple horizontal gene transfer events from other fungi enriched the ability of initially mycotrophic Trichoderma (Ascomycota) to feed on dead plant biomass.</title>
        <authorList>
            <consortium name="DOE Joint Genome Institute"/>
            <person name="Aerts A."/>
            <person name="Atanasova L."/>
            <person name="Chenthamara K."/>
            <person name="Zhang J."/>
            <person name="Grujic M."/>
            <person name="Henrissat B."/>
            <person name="Kuo A."/>
            <person name="Salamov A."/>
            <person name="Lipzen A."/>
            <person name="Labutti K."/>
            <person name="Barry K."/>
            <person name="Miao Y."/>
            <person name="Rahimi M.J."/>
            <person name="Shen Q."/>
            <person name="Grigoriev I.V."/>
            <person name="Kubicek C.P."/>
            <person name="Druzhinina I.S."/>
        </authorList>
    </citation>
    <scope>NUCLEOTIDE SEQUENCE [LARGE SCALE GENOMIC DNA]</scope>
    <source>
        <strain evidence="1 2">CBS 226.95</strain>
    </source>
</reference>
<organism evidence="1 2">
    <name type="scientific">Trichoderma harzianum CBS 226.95</name>
    <dbReference type="NCBI Taxonomy" id="983964"/>
    <lineage>
        <taxon>Eukaryota</taxon>
        <taxon>Fungi</taxon>
        <taxon>Dikarya</taxon>
        <taxon>Ascomycota</taxon>
        <taxon>Pezizomycotina</taxon>
        <taxon>Sordariomycetes</taxon>
        <taxon>Hypocreomycetidae</taxon>
        <taxon>Hypocreales</taxon>
        <taxon>Hypocreaceae</taxon>
        <taxon>Trichoderma</taxon>
    </lineage>
</organism>
<dbReference type="AlphaFoldDB" id="A0A2T4ABC5"/>